<dbReference type="EMBL" id="CP040330">
    <property type="protein sequence ID" value="QCS41301.1"/>
    <property type="molecule type" value="Genomic_DNA"/>
</dbReference>
<proteinExistence type="predicted"/>
<organism evidence="1 2">
    <name type="scientific">Natrinema versiforme</name>
    <dbReference type="NCBI Taxonomy" id="88724"/>
    <lineage>
        <taxon>Archaea</taxon>
        <taxon>Methanobacteriati</taxon>
        <taxon>Methanobacteriota</taxon>
        <taxon>Stenosarchaea group</taxon>
        <taxon>Halobacteria</taxon>
        <taxon>Halobacteriales</taxon>
        <taxon>Natrialbaceae</taxon>
        <taxon>Natrinema</taxon>
    </lineage>
</organism>
<dbReference type="RefSeq" id="WP_138243814.1">
    <property type="nucleotide sequence ID" value="NZ_CP040330.1"/>
</dbReference>
<evidence type="ECO:0000313" key="1">
    <source>
        <dbReference type="EMBL" id="QCS41301.1"/>
    </source>
</evidence>
<dbReference type="Proteomes" id="UP000302218">
    <property type="component" value="Chromosome"/>
</dbReference>
<sequence length="280" mass="31649">MSIYTSVKWKNDSALYRAIELLELAYEGEELDMGAFCVPHQSILQPKELEKIRYSATPHECKEQVQKAAHNAYDIASQIAERIDDDGLRDQLLSNINHPSGDLPDEYEQFYQQLSSAVQEAIEREDTELSDLEGFWVRERDENSVYEFPAGIIHDVLEEPPEGVICVGSRWTMAEMDYWASPAALVAVADRIVEPEQIQGHESSDILSPAVTDYQKFWVNSLTNSQLIDVFSRVRDLGAIGEVPYSVLLAIGEIHNLELTKEGALTRQSRSQAEELFEAL</sequence>
<accession>A0A4V1FYF0</accession>
<gene>
    <name evidence="1" type="ORF">FEJ81_02655</name>
</gene>
<dbReference type="OrthoDB" id="374592at2157"/>
<name>A0A4V1FYF0_9EURY</name>
<dbReference type="KEGG" id="nvr:FEJ81_02655"/>
<protein>
    <submittedName>
        <fullName evidence="1">Uncharacterized protein</fullName>
    </submittedName>
</protein>
<dbReference type="AlphaFoldDB" id="A0A4V1FYF0"/>
<evidence type="ECO:0000313" key="2">
    <source>
        <dbReference type="Proteomes" id="UP000302218"/>
    </source>
</evidence>
<dbReference type="GeneID" id="40264136"/>
<reference evidence="2" key="1">
    <citation type="submission" date="2019-05" db="EMBL/GenBank/DDBJ databases">
        <title>Genome sequence and methylation pattern of the halophilic Archaeon Natrinema versiforme BOL5-4.</title>
        <authorList>
            <person name="DasSarma P."/>
            <person name="Anton B.P."/>
            <person name="DasSarma S.L."/>
            <person name="Martinez F.L."/>
            <person name="Guzman D."/>
            <person name="Roberts R.J."/>
            <person name="DasSarma S."/>
        </authorList>
    </citation>
    <scope>NUCLEOTIDE SEQUENCE [LARGE SCALE GENOMIC DNA]</scope>
    <source>
        <strain evidence="2">BOL5-4</strain>
    </source>
</reference>